<evidence type="ECO:0000313" key="3">
    <source>
        <dbReference type="Proteomes" id="UP001470230"/>
    </source>
</evidence>
<gene>
    <name evidence="2" type="ORF">M9Y10_000318</name>
</gene>
<accession>A0ABR2L3Y1</accession>
<organism evidence="2 3">
    <name type="scientific">Tritrichomonas musculus</name>
    <dbReference type="NCBI Taxonomy" id="1915356"/>
    <lineage>
        <taxon>Eukaryota</taxon>
        <taxon>Metamonada</taxon>
        <taxon>Parabasalia</taxon>
        <taxon>Tritrichomonadida</taxon>
        <taxon>Tritrichomonadidae</taxon>
        <taxon>Tritrichomonas</taxon>
    </lineage>
</organism>
<dbReference type="Proteomes" id="UP001470230">
    <property type="component" value="Unassembled WGS sequence"/>
</dbReference>
<evidence type="ECO:0000256" key="1">
    <source>
        <dbReference type="SAM" id="Coils"/>
    </source>
</evidence>
<evidence type="ECO:0000313" key="2">
    <source>
        <dbReference type="EMBL" id="KAK8898058.1"/>
    </source>
</evidence>
<keyword evidence="3" id="KW-1185">Reference proteome</keyword>
<reference evidence="2 3" key="1">
    <citation type="submission" date="2024-04" db="EMBL/GenBank/DDBJ databases">
        <title>Tritrichomonas musculus Genome.</title>
        <authorList>
            <person name="Alves-Ferreira E."/>
            <person name="Grigg M."/>
            <person name="Lorenzi H."/>
            <person name="Galac M."/>
        </authorList>
    </citation>
    <scope>NUCLEOTIDE SEQUENCE [LARGE SCALE GENOMIC DNA]</scope>
    <source>
        <strain evidence="2 3">EAF2021</strain>
    </source>
</reference>
<proteinExistence type="predicted"/>
<comment type="caution">
    <text evidence="2">The sequence shown here is derived from an EMBL/GenBank/DDBJ whole genome shotgun (WGS) entry which is preliminary data.</text>
</comment>
<dbReference type="EMBL" id="JAPFFF010000001">
    <property type="protein sequence ID" value="KAK8898058.1"/>
    <property type="molecule type" value="Genomic_DNA"/>
</dbReference>
<name>A0ABR2L3Y1_9EUKA</name>
<feature type="coiled-coil region" evidence="1">
    <location>
        <begin position="13"/>
        <end position="47"/>
    </location>
</feature>
<sequence>MIINEKSINDKIKTKSIENSEEYNKKYNELKAKYNELMKNRDDYRSYTFWISYISGQEIDKFTIDVENDPYLFNAAVQIFSENPLIKVKYDVSKFQFPEYLTLDMMYLIRYQLTAKNLLNFDPYSIKIKNLCSLVYLLFANKVTLKEIEKFQNTMSPNSFAILILVYLN</sequence>
<protein>
    <submittedName>
        <fullName evidence="2">Uncharacterized protein</fullName>
    </submittedName>
</protein>
<keyword evidence="1" id="KW-0175">Coiled coil</keyword>